<name>A0ABV6JL81_9BACL</name>
<dbReference type="InterPro" id="IPR036514">
    <property type="entry name" value="SGNH_hydro_sf"/>
</dbReference>
<dbReference type="GO" id="GO:0016787">
    <property type="term" value="F:hydrolase activity"/>
    <property type="evidence" value="ECO:0007669"/>
    <property type="project" value="UniProtKB-KW"/>
</dbReference>
<feature type="chain" id="PRO_5046083950" evidence="1">
    <location>
        <begin position="28"/>
        <end position="1104"/>
    </location>
</feature>
<dbReference type="InterPro" id="IPR006626">
    <property type="entry name" value="PbH1"/>
</dbReference>
<dbReference type="EMBL" id="JBHLVF010000064">
    <property type="protein sequence ID" value="MFC0396664.1"/>
    <property type="molecule type" value="Genomic_DNA"/>
</dbReference>
<dbReference type="SUPFAM" id="SSF51126">
    <property type="entry name" value="Pectin lyase-like"/>
    <property type="match status" value="1"/>
</dbReference>
<dbReference type="SMART" id="SM00710">
    <property type="entry name" value="PbH1"/>
    <property type="match status" value="6"/>
</dbReference>
<feature type="domain" description="SGNH hydrolase-type esterase" evidence="2">
    <location>
        <begin position="189"/>
        <end position="361"/>
    </location>
</feature>
<reference evidence="3 4" key="1">
    <citation type="submission" date="2024-09" db="EMBL/GenBank/DDBJ databases">
        <authorList>
            <person name="Sun Q."/>
            <person name="Mori K."/>
        </authorList>
    </citation>
    <scope>NUCLEOTIDE SEQUENCE [LARGE SCALE GENOMIC DNA]</scope>
    <source>
        <strain evidence="3 4">CCM 4839</strain>
    </source>
</reference>
<dbReference type="PANTHER" id="PTHR30383">
    <property type="entry name" value="THIOESTERASE 1/PROTEASE 1/LYSOPHOSPHOLIPASE L1"/>
    <property type="match status" value="1"/>
</dbReference>
<evidence type="ECO:0000313" key="4">
    <source>
        <dbReference type="Proteomes" id="UP001589818"/>
    </source>
</evidence>
<dbReference type="Proteomes" id="UP001589818">
    <property type="component" value="Unassembled WGS sequence"/>
</dbReference>
<accession>A0ABV6JL81</accession>
<keyword evidence="4" id="KW-1185">Reference proteome</keyword>
<dbReference type="PANTHER" id="PTHR30383:SF5">
    <property type="entry name" value="SGNH HYDROLASE-TYPE ESTERASE DOMAIN-CONTAINING PROTEIN"/>
    <property type="match status" value="1"/>
</dbReference>
<dbReference type="SUPFAM" id="SSF52266">
    <property type="entry name" value="SGNH hydrolase"/>
    <property type="match status" value="1"/>
</dbReference>
<evidence type="ECO:0000313" key="3">
    <source>
        <dbReference type="EMBL" id="MFC0396664.1"/>
    </source>
</evidence>
<comment type="caution">
    <text evidence="3">The sequence shown here is derived from an EMBL/GenBank/DDBJ whole genome shotgun (WGS) entry which is preliminary data.</text>
</comment>
<evidence type="ECO:0000256" key="1">
    <source>
        <dbReference type="SAM" id="SignalP"/>
    </source>
</evidence>
<protein>
    <submittedName>
        <fullName evidence="3">SGNH/GDSL hydrolase family protein</fullName>
    </submittedName>
</protein>
<dbReference type="InterPro" id="IPR051532">
    <property type="entry name" value="Ester_Hydrolysis_Enzymes"/>
</dbReference>
<proteinExistence type="predicted"/>
<feature type="signal peptide" evidence="1">
    <location>
        <begin position="1"/>
        <end position="27"/>
    </location>
</feature>
<dbReference type="CDD" id="cd00229">
    <property type="entry name" value="SGNH_hydrolase"/>
    <property type="match status" value="1"/>
</dbReference>
<keyword evidence="3" id="KW-0378">Hydrolase</keyword>
<dbReference type="Pfam" id="PF13472">
    <property type="entry name" value="Lipase_GDSL_2"/>
    <property type="match status" value="1"/>
</dbReference>
<dbReference type="InterPro" id="IPR011050">
    <property type="entry name" value="Pectin_lyase_fold/virulence"/>
</dbReference>
<sequence>MRRTGMMMLLVMSILSMVALPSMPLHAEEEEEDAFLEEAMSPFWLGTTMYNESLLMISSDGELPEASLLFTPDTILSVKSARLDTEYVEGVDWELSGGKIKLLAGSSIPYLTSEEMYPASPPPNEQIPKVGGGYVLFHEGTYFHDRQIVVTYTHAADAWQGPVPAYAGESLPHTTSKLANGQPLKVVLYGDSISVGYNSSGLYNAPPYLPTWGELLVRQLEQTYSSAITAINPSVAGQTSAWGAAEAQTRVAAEEPDLVIIAFGMNDGTAGVTAAQFKANVKSMIETIRQSNPNAEFLLVSTTLANPETNYANQQESYLAVLEQLSGTGIVAVDMTGVHQELLAHKSFADMTGNNVNHPNDFLARWYAQIVSATLINYTPSTGSGQTYYVSSSAGSDSNSGTSSTDAWKTLTKVSSMTFQPGDTILLKKGDTWTNETLYLKGNGSIANWITLSAYGTGDRPVISPYASPASITPPDPVNVANNGLLYAIKLDSNAGWKIQGIEIANSRSGIVYVNDASGVHDGLWVEDCYIHDITKWPLNPFPAAENRAPELQIMPYSVGIYTFYNSGQFLENVTVKNSTFERTDSPLEIRHANRVEVDSVTSTESYRAGIIFTGINYNYTGTPIGLLTSSVVLHAGLHGMTWGTAGLQFNAVHNFTADNVEVGYTVSPNSPDGVGVDYEGLNKNVTLQNSYIHDNEDEAVMVYRNPQWSGGIENENTSLIDNLFENNGIKNDGVHAAFLVQQYNLNNGGTISGNTIVKAYRQQPLNMIIERNPQQNEFWPSSQYQTSNNVVKLRNGNIIHYASTGYSATQGANGWSYEQYDGSSYANMSWVPSAGVWQGASSNLYIGEDWMHPAIGSDAVRTWTVASNGKLRITGKVNKSDSVLGDGVEASIWHNGTRIWGSATVTDLTGSEHDLQINAAAGDQIRFVVNDKGDPSYDKTTWNPVIEEIVQTDYSASADFSRTQNMYQWRYEQWDGSVYSAITWDPAIGVWANSLINLYIGSNWQHPGNGVESVRKWVAPSAGTVRVTGTAGKFDSTAGNGVIVSILKNNAVLWGPHTVTTLMGIDHDMTVAVNAGDELSFMVGAGGDPSYDKTGWDPMVDYQ</sequence>
<evidence type="ECO:0000259" key="2">
    <source>
        <dbReference type="Pfam" id="PF13472"/>
    </source>
</evidence>
<gene>
    <name evidence="3" type="ORF">ACFFJ8_35610</name>
</gene>
<dbReference type="InterPro" id="IPR013830">
    <property type="entry name" value="SGNH_hydro"/>
</dbReference>
<dbReference type="RefSeq" id="WP_204821344.1">
    <property type="nucleotide sequence ID" value="NZ_JANHOF010000012.1"/>
</dbReference>
<organism evidence="3 4">
    <name type="scientific">Paenibacillus mendelii</name>
    <dbReference type="NCBI Taxonomy" id="206163"/>
    <lineage>
        <taxon>Bacteria</taxon>
        <taxon>Bacillati</taxon>
        <taxon>Bacillota</taxon>
        <taxon>Bacilli</taxon>
        <taxon>Bacillales</taxon>
        <taxon>Paenibacillaceae</taxon>
        <taxon>Paenibacillus</taxon>
    </lineage>
</organism>
<dbReference type="Gene3D" id="3.40.50.1110">
    <property type="entry name" value="SGNH hydrolase"/>
    <property type="match status" value="1"/>
</dbReference>
<keyword evidence="1" id="KW-0732">Signal</keyword>